<dbReference type="InterPro" id="IPR050984">
    <property type="entry name" value="Gfo/Idh/MocA_domain"/>
</dbReference>
<dbReference type="PANTHER" id="PTHR22604">
    <property type="entry name" value="OXIDOREDUCTASES"/>
    <property type="match status" value="1"/>
</dbReference>
<evidence type="ECO:0000256" key="2">
    <source>
        <dbReference type="ARBA" id="ARBA00023002"/>
    </source>
</evidence>
<sequence>MIKYGIVSTASIVPRFVDGVRASEQGEVVAIAARKLEKAQKMAKDLAIPKAYGSYVELFADEAIDIVYIATYNKGHYPVAKEALLAGKHVLLEKPFTLTLDEGEELFALAQAQQLFIMEAQKAVFLPITQQVKKWIAEGFIGSVKYMKAFMAFPAGHAIPWFHSLESGGGALYGSGSYPIEYMQYVTNGKIEEVAGTSVMKPGFSDSQCDVSILFEDGMQGNIFITTNFASNSDLVIYGDKGRIHIPHFWRAQEATLTNDNEEKTIHLPHENEFVFEVDHVNECLTNRLLESPIMTEDLTLQTVELVEKMYQQWEQD</sequence>
<dbReference type="Pfam" id="PF01408">
    <property type="entry name" value="GFO_IDH_MocA"/>
    <property type="match status" value="1"/>
</dbReference>
<keyword evidence="6" id="KW-1185">Reference proteome</keyword>
<accession>A0A917N5U2</accession>
<dbReference type="AlphaFoldDB" id="A0A917N5U2"/>
<dbReference type="InterPro" id="IPR055170">
    <property type="entry name" value="GFO_IDH_MocA-like_dom"/>
</dbReference>
<evidence type="ECO:0000313" key="6">
    <source>
        <dbReference type="Proteomes" id="UP000622610"/>
    </source>
</evidence>
<evidence type="ECO:0000313" key="5">
    <source>
        <dbReference type="EMBL" id="GGI66681.1"/>
    </source>
</evidence>
<evidence type="ECO:0000259" key="3">
    <source>
        <dbReference type="Pfam" id="PF01408"/>
    </source>
</evidence>
<dbReference type="InterPro" id="IPR000683">
    <property type="entry name" value="Gfo/Idh/MocA-like_OxRdtase_N"/>
</dbReference>
<evidence type="ECO:0000259" key="4">
    <source>
        <dbReference type="Pfam" id="PF22725"/>
    </source>
</evidence>
<comment type="caution">
    <text evidence="5">The sequence shown here is derived from an EMBL/GenBank/DDBJ whole genome shotgun (WGS) entry which is preliminary data.</text>
</comment>
<dbReference type="PANTHER" id="PTHR22604:SF105">
    <property type="entry name" value="TRANS-1,2-DIHYDROBENZENE-1,2-DIOL DEHYDROGENASE"/>
    <property type="match status" value="1"/>
</dbReference>
<organism evidence="5 6">
    <name type="scientific">Enterococcus alcedinis</name>
    <dbReference type="NCBI Taxonomy" id="1274384"/>
    <lineage>
        <taxon>Bacteria</taxon>
        <taxon>Bacillati</taxon>
        <taxon>Bacillota</taxon>
        <taxon>Bacilli</taxon>
        <taxon>Lactobacillales</taxon>
        <taxon>Enterococcaceae</taxon>
        <taxon>Enterococcus</taxon>
    </lineage>
</organism>
<keyword evidence="2" id="KW-0560">Oxidoreductase</keyword>
<comment type="similarity">
    <text evidence="1">Belongs to the Gfo/Idh/MocA family.</text>
</comment>
<dbReference type="GO" id="GO:0000166">
    <property type="term" value="F:nucleotide binding"/>
    <property type="evidence" value="ECO:0007669"/>
    <property type="project" value="InterPro"/>
</dbReference>
<evidence type="ECO:0000256" key="1">
    <source>
        <dbReference type="ARBA" id="ARBA00010928"/>
    </source>
</evidence>
<feature type="domain" description="Gfo/Idh/MocA-like oxidoreductase N-terminal" evidence="3">
    <location>
        <begin position="2"/>
        <end position="118"/>
    </location>
</feature>
<dbReference type="EMBL" id="BMDT01000014">
    <property type="protein sequence ID" value="GGI66681.1"/>
    <property type="molecule type" value="Genomic_DNA"/>
</dbReference>
<dbReference type="GO" id="GO:0016491">
    <property type="term" value="F:oxidoreductase activity"/>
    <property type="evidence" value="ECO:0007669"/>
    <property type="project" value="UniProtKB-KW"/>
</dbReference>
<protein>
    <submittedName>
        <fullName evidence="5">Oxidoreductase</fullName>
    </submittedName>
</protein>
<dbReference type="SUPFAM" id="SSF55347">
    <property type="entry name" value="Glyceraldehyde-3-phosphate dehydrogenase-like, C-terminal domain"/>
    <property type="match status" value="1"/>
</dbReference>
<dbReference type="Proteomes" id="UP000622610">
    <property type="component" value="Unassembled WGS sequence"/>
</dbReference>
<reference evidence="5" key="2">
    <citation type="submission" date="2020-09" db="EMBL/GenBank/DDBJ databases">
        <authorList>
            <person name="Sun Q."/>
            <person name="Sedlacek I."/>
        </authorList>
    </citation>
    <scope>NUCLEOTIDE SEQUENCE</scope>
    <source>
        <strain evidence="5">CCM 8433</strain>
    </source>
</reference>
<dbReference type="Pfam" id="PF22725">
    <property type="entry name" value="GFO_IDH_MocA_C3"/>
    <property type="match status" value="1"/>
</dbReference>
<dbReference type="SUPFAM" id="SSF51735">
    <property type="entry name" value="NAD(P)-binding Rossmann-fold domains"/>
    <property type="match status" value="1"/>
</dbReference>
<dbReference type="Gene3D" id="3.30.360.10">
    <property type="entry name" value="Dihydrodipicolinate Reductase, domain 2"/>
    <property type="match status" value="1"/>
</dbReference>
<dbReference type="InterPro" id="IPR036291">
    <property type="entry name" value="NAD(P)-bd_dom_sf"/>
</dbReference>
<name>A0A917N5U2_9ENTE</name>
<reference evidence="5" key="1">
    <citation type="journal article" date="2014" name="Int. J. Syst. Evol. Microbiol.">
        <title>Complete genome sequence of Corynebacterium casei LMG S-19264T (=DSM 44701T), isolated from a smear-ripened cheese.</title>
        <authorList>
            <consortium name="US DOE Joint Genome Institute (JGI-PGF)"/>
            <person name="Walter F."/>
            <person name="Albersmeier A."/>
            <person name="Kalinowski J."/>
            <person name="Ruckert C."/>
        </authorList>
    </citation>
    <scope>NUCLEOTIDE SEQUENCE</scope>
    <source>
        <strain evidence="5">CCM 8433</strain>
    </source>
</reference>
<dbReference type="RefSeq" id="WP_188368503.1">
    <property type="nucleotide sequence ID" value="NZ_BMDT01000014.1"/>
</dbReference>
<feature type="domain" description="GFO/IDH/MocA-like oxidoreductase" evidence="4">
    <location>
        <begin position="130"/>
        <end position="244"/>
    </location>
</feature>
<dbReference type="Gene3D" id="3.40.50.720">
    <property type="entry name" value="NAD(P)-binding Rossmann-like Domain"/>
    <property type="match status" value="1"/>
</dbReference>
<gene>
    <name evidence="5" type="ORF">GCM10011482_23350</name>
</gene>
<proteinExistence type="inferred from homology"/>